<evidence type="ECO:0000313" key="3">
    <source>
        <dbReference type="EMBL" id="WKD49533.1"/>
    </source>
</evidence>
<dbReference type="EMBL" id="CP098023">
    <property type="protein sequence ID" value="WKD49533.1"/>
    <property type="molecule type" value="Genomic_DNA"/>
</dbReference>
<proteinExistence type="predicted"/>
<dbReference type="RefSeq" id="WP_301415385.1">
    <property type="nucleotide sequence ID" value="NZ_CP098023.1"/>
</dbReference>
<reference evidence="3 4" key="1">
    <citation type="submission" date="2022-05" db="EMBL/GenBank/DDBJ databases">
        <title>Microbulbifer sp. nov., isolated from sponge.</title>
        <authorList>
            <person name="Gao L."/>
        </authorList>
    </citation>
    <scope>NUCLEOTIDE SEQUENCE [LARGE SCALE GENOMIC DNA]</scope>
    <source>
        <strain evidence="3 4">MI-G</strain>
    </source>
</reference>
<dbReference type="InterPro" id="IPR038607">
    <property type="entry name" value="PhoD-like_sf"/>
</dbReference>
<accession>A0ABY9EBS5</accession>
<feature type="chain" id="PRO_5045347940" evidence="1">
    <location>
        <begin position="28"/>
        <end position="364"/>
    </location>
</feature>
<keyword evidence="1" id="KW-0732">Signal</keyword>
<protein>
    <submittedName>
        <fullName evidence="3">Alkaline phosphatase family protein</fullName>
    </submittedName>
</protein>
<feature type="domain" description="PhoD-like phosphatase metallophosphatase" evidence="2">
    <location>
        <begin position="58"/>
        <end position="277"/>
    </location>
</feature>
<dbReference type="CDD" id="cd07389">
    <property type="entry name" value="MPP_PhoD"/>
    <property type="match status" value="1"/>
</dbReference>
<organism evidence="3 4">
    <name type="scientific">Microbulbifer spongiae</name>
    <dbReference type="NCBI Taxonomy" id="2944933"/>
    <lineage>
        <taxon>Bacteria</taxon>
        <taxon>Pseudomonadati</taxon>
        <taxon>Pseudomonadota</taxon>
        <taxon>Gammaproteobacteria</taxon>
        <taxon>Cellvibrionales</taxon>
        <taxon>Microbulbiferaceae</taxon>
        <taxon>Microbulbifer</taxon>
    </lineage>
</organism>
<evidence type="ECO:0000256" key="1">
    <source>
        <dbReference type="SAM" id="SignalP"/>
    </source>
</evidence>
<dbReference type="Proteomes" id="UP001321520">
    <property type="component" value="Chromosome"/>
</dbReference>
<dbReference type="InterPro" id="IPR029052">
    <property type="entry name" value="Metallo-depent_PP-like"/>
</dbReference>
<keyword evidence="4" id="KW-1185">Reference proteome</keyword>
<dbReference type="PANTHER" id="PTHR33987:SF1">
    <property type="entry name" value="CALCINEURIN-LIKE METALLO-PHOSPHOESTERASE SUPERFAMILY PROTEIN"/>
    <property type="match status" value="1"/>
</dbReference>
<feature type="signal peptide" evidence="1">
    <location>
        <begin position="1"/>
        <end position="27"/>
    </location>
</feature>
<dbReference type="SUPFAM" id="SSF56300">
    <property type="entry name" value="Metallo-dependent phosphatases"/>
    <property type="match status" value="1"/>
</dbReference>
<gene>
    <name evidence="3" type="ORF">M8T91_16810</name>
</gene>
<dbReference type="InterPro" id="IPR018946">
    <property type="entry name" value="PhoD-like_MPP"/>
</dbReference>
<evidence type="ECO:0000313" key="4">
    <source>
        <dbReference type="Proteomes" id="UP001321520"/>
    </source>
</evidence>
<dbReference type="PANTHER" id="PTHR33987">
    <property type="entry name" value="CALCINEURIN-LIKE METALLO-PHOSPHOESTERASE SUPERFAMILY PROTEIN"/>
    <property type="match status" value="1"/>
</dbReference>
<evidence type="ECO:0000259" key="2">
    <source>
        <dbReference type="Pfam" id="PF09423"/>
    </source>
</evidence>
<dbReference type="Gene3D" id="3.60.21.70">
    <property type="entry name" value="PhoD-like phosphatase"/>
    <property type="match status" value="1"/>
</dbReference>
<dbReference type="Pfam" id="PF09423">
    <property type="entry name" value="PhoD"/>
    <property type="match status" value="1"/>
</dbReference>
<sequence length="364" mass="41374">MKKINRRTVLKGMFSAAGLSLAQNSLANLGLSLDLTDSPALRRIAFGSCCDQNKPQLIWNSVIAKNPELFIFLGDNIYADTEDMEVMANIYEQQGKNFAAIRNQCNVIATWDDHDYGMNDAGIEYPKRQESRDLFLTFWGELDSPRRRDDGIYHSYYYGPADARVQVILLDLRYERAAIHKVGMLAEAGRHIKNMGPYRPAEDNRSMMSEQQWQWLEKQLKQPADLRIIGSSIQFLADFTGWEAWANYPADKNRMLSLIKKTQANGIIFVSGDTHWAELSRQTEGVPYPLYDLTSSGLTNTWSQVSPNQHRKDDAYFAERNFGQITIDWQGSDTEITLQICDINGDAKIAHTVALSELQIKETA</sequence>
<name>A0ABY9EBS5_9GAMM</name>